<dbReference type="InterPro" id="IPR016186">
    <property type="entry name" value="C-type_lectin-like/link_sf"/>
</dbReference>
<accession>A0A4U5MMG1</accession>
<comment type="caution">
    <text evidence="2">The sequence shown here is derived from an EMBL/GenBank/DDBJ whole genome shotgun (WGS) entry which is preliminary data.</text>
</comment>
<dbReference type="CDD" id="cd00037">
    <property type="entry name" value="CLECT"/>
    <property type="match status" value="1"/>
</dbReference>
<keyword evidence="3" id="KW-1185">Reference proteome</keyword>
<gene>
    <name evidence="2" type="ORF">L596_022715</name>
</gene>
<reference evidence="2 3" key="2">
    <citation type="journal article" date="2019" name="G3 (Bethesda)">
        <title>Hybrid Assembly of the Genome of the Entomopathogenic Nematode Steinernema carpocapsae Identifies the X-Chromosome.</title>
        <authorList>
            <person name="Serra L."/>
            <person name="Macchietto M."/>
            <person name="Macias-Munoz A."/>
            <person name="McGill C.J."/>
            <person name="Rodriguez I.M."/>
            <person name="Rodriguez B."/>
            <person name="Murad R."/>
            <person name="Mortazavi A."/>
        </authorList>
    </citation>
    <scope>NUCLEOTIDE SEQUENCE [LARGE SCALE GENOMIC DNA]</scope>
    <source>
        <strain evidence="2 3">ALL</strain>
    </source>
</reference>
<feature type="signal peptide" evidence="1">
    <location>
        <begin position="1"/>
        <end position="16"/>
    </location>
</feature>
<sequence>MLLFTLSAVLLTTVLAQCPKRSVLNPTENTCLTLIEVSLDYFEAETSCAALQGQLLKPTKAEIELMRKEFNGKTNATSIWVQKGSASTVEDCVALNSWVNVRKHNCKDKIPYICKTNAHNQVAQDFQQCDSVSGVTCPPCPECTPPPTTKLWCSTPDPCPSCP</sequence>
<dbReference type="EMBL" id="AZBU02000007">
    <property type="protein sequence ID" value="TKR70729.1"/>
    <property type="molecule type" value="Genomic_DNA"/>
</dbReference>
<evidence type="ECO:0000313" key="3">
    <source>
        <dbReference type="Proteomes" id="UP000298663"/>
    </source>
</evidence>
<evidence type="ECO:0008006" key="4">
    <source>
        <dbReference type="Google" id="ProtNLM"/>
    </source>
</evidence>
<keyword evidence="1" id="KW-0732">Signal</keyword>
<reference evidence="2 3" key="1">
    <citation type="journal article" date="2015" name="Genome Biol.">
        <title>Comparative genomics of Steinernema reveals deeply conserved gene regulatory networks.</title>
        <authorList>
            <person name="Dillman A.R."/>
            <person name="Macchietto M."/>
            <person name="Porter C.F."/>
            <person name="Rogers A."/>
            <person name="Williams B."/>
            <person name="Antoshechkin I."/>
            <person name="Lee M.M."/>
            <person name="Goodwin Z."/>
            <person name="Lu X."/>
            <person name="Lewis E.E."/>
            <person name="Goodrich-Blair H."/>
            <person name="Stock S.P."/>
            <person name="Adams B.J."/>
            <person name="Sternberg P.W."/>
            <person name="Mortazavi A."/>
        </authorList>
    </citation>
    <scope>NUCLEOTIDE SEQUENCE [LARGE SCALE GENOMIC DNA]</scope>
    <source>
        <strain evidence="2 3">ALL</strain>
    </source>
</reference>
<name>A0A4U5MMG1_STECR</name>
<organism evidence="2 3">
    <name type="scientific">Steinernema carpocapsae</name>
    <name type="common">Entomopathogenic nematode</name>
    <dbReference type="NCBI Taxonomy" id="34508"/>
    <lineage>
        <taxon>Eukaryota</taxon>
        <taxon>Metazoa</taxon>
        <taxon>Ecdysozoa</taxon>
        <taxon>Nematoda</taxon>
        <taxon>Chromadorea</taxon>
        <taxon>Rhabditida</taxon>
        <taxon>Tylenchina</taxon>
        <taxon>Panagrolaimomorpha</taxon>
        <taxon>Strongyloidoidea</taxon>
        <taxon>Steinernematidae</taxon>
        <taxon>Steinernema</taxon>
    </lineage>
</organism>
<dbReference type="Proteomes" id="UP000298663">
    <property type="component" value="Unassembled WGS sequence"/>
</dbReference>
<dbReference type="InterPro" id="IPR016187">
    <property type="entry name" value="CTDL_fold"/>
</dbReference>
<protein>
    <recommendedName>
        <fullName evidence="4">C-type lectin domain-containing protein</fullName>
    </recommendedName>
</protein>
<proteinExistence type="predicted"/>
<feature type="chain" id="PRO_5020680868" description="C-type lectin domain-containing protein" evidence="1">
    <location>
        <begin position="17"/>
        <end position="163"/>
    </location>
</feature>
<dbReference type="Gene3D" id="3.10.100.10">
    <property type="entry name" value="Mannose-Binding Protein A, subunit A"/>
    <property type="match status" value="1"/>
</dbReference>
<dbReference type="SUPFAM" id="SSF56436">
    <property type="entry name" value="C-type lectin-like"/>
    <property type="match status" value="1"/>
</dbReference>
<evidence type="ECO:0000256" key="1">
    <source>
        <dbReference type="SAM" id="SignalP"/>
    </source>
</evidence>
<dbReference type="AlphaFoldDB" id="A0A4U5MMG1"/>
<evidence type="ECO:0000313" key="2">
    <source>
        <dbReference type="EMBL" id="TKR70729.1"/>
    </source>
</evidence>